<sequence length="713" mass="80971">MITDPDDYNYGMGDVQVEKHTHETGDHVSIAIRHVPMTDPGLVAISYTWGEFNRRDLIVGHHEGSPDKTVKLNLGAEWNTWGFVSRLAEICGTDGAIWMDQICLPQKEEQIRETLAKIPDIYRALEVAIIMPGSPCLCLKVDFGILPGDDEVEKEMWTACRELKDVKTKEEEAYRGSQPDIYVILGETQCCENYIGVSSYFNRIWTKQEFDYATRVRLLWDTKTPAKCIGHSYEHAGNEDQFLPRVNTANPFQKQMALRGVDNGRNQFDIETSLDDSHFQYSEGLRASVSSFLHGLEGPELDETVKRFLLGELVTIPQDQITDELDEPTGISGHANKKLPDFCIDLYSVGGMSRAATDLKDYVLALWVNLPGYEIPANRKTLPLAKLLDEAVLQMETKSCATFATLAPASLFLDESHQNLTGFWRPSCYLDEAKIKSVNDIYGVIGASNAMAIHNGRIPLRFNAQKQDHSASYFYQDLHGKATVSDVFVIIKKAFDNLGLKELARYHNYMSRFFTHDVRTEATGVLIRLGLPEHFEYSEWKDMSDMVVEPDVADYLFVQFLQMKEDYVMNAFLTKCPDIDHHSVLYPLVCHLLGLDHEVCMKSNLEIIFHPGDHARIGLRRREYELDTLVSENARKFITVGLEESERTLRDSFFLLEAVRYDEAVNSQLPFYRVVGVWVPSNYIDVEAAQASILEWNAEIPSSAPDNVEAWLN</sequence>
<dbReference type="Proteomes" id="UP001365542">
    <property type="component" value="Unassembled WGS sequence"/>
</dbReference>
<protein>
    <recommendedName>
        <fullName evidence="1">Heterokaryon incompatibility domain-containing protein</fullName>
    </recommendedName>
</protein>
<dbReference type="AlphaFoldDB" id="A0AAV9XPC8"/>
<dbReference type="InterPro" id="IPR010730">
    <property type="entry name" value="HET"/>
</dbReference>
<dbReference type="EMBL" id="JAVHJO010000002">
    <property type="protein sequence ID" value="KAK6542767.1"/>
    <property type="molecule type" value="Genomic_DNA"/>
</dbReference>
<organism evidence="2 3">
    <name type="scientific">Orbilia ellipsospora</name>
    <dbReference type="NCBI Taxonomy" id="2528407"/>
    <lineage>
        <taxon>Eukaryota</taxon>
        <taxon>Fungi</taxon>
        <taxon>Dikarya</taxon>
        <taxon>Ascomycota</taxon>
        <taxon>Pezizomycotina</taxon>
        <taxon>Orbiliomycetes</taxon>
        <taxon>Orbiliales</taxon>
        <taxon>Orbiliaceae</taxon>
        <taxon>Orbilia</taxon>
    </lineage>
</organism>
<accession>A0AAV9XPC8</accession>
<evidence type="ECO:0000313" key="2">
    <source>
        <dbReference type="EMBL" id="KAK6542767.1"/>
    </source>
</evidence>
<evidence type="ECO:0000259" key="1">
    <source>
        <dbReference type="Pfam" id="PF06985"/>
    </source>
</evidence>
<proteinExistence type="predicted"/>
<dbReference type="Pfam" id="PF06985">
    <property type="entry name" value="HET"/>
    <property type="match status" value="1"/>
</dbReference>
<keyword evidence="3" id="KW-1185">Reference proteome</keyword>
<reference evidence="2 3" key="1">
    <citation type="submission" date="2019-10" db="EMBL/GenBank/DDBJ databases">
        <authorList>
            <person name="Palmer J.M."/>
        </authorList>
    </citation>
    <scope>NUCLEOTIDE SEQUENCE [LARGE SCALE GENOMIC DNA]</scope>
    <source>
        <strain evidence="2 3">TWF694</strain>
    </source>
</reference>
<gene>
    <name evidence="2" type="ORF">TWF694_006709</name>
</gene>
<comment type="caution">
    <text evidence="2">The sequence shown here is derived from an EMBL/GenBank/DDBJ whole genome shotgun (WGS) entry which is preliminary data.</text>
</comment>
<feature type="domain" description="Heterokaryon incompatibility" evidence="1">
    <location>
        <begin position="43"/>
        <end position="209"/>
    </location>
</feature>
<evidence type="ECO:0000313" key="3">
    <source>
        <dbReference type="Proteomes" id="UP001365542"/>
    </source>
</evidence>
<name>A0AAV9XPC8_9PEZI</name>